<name>A0A6C0AVS4_9ZZZZ</name>
<protein>
    <submittedName>
        <fullName evidence="1">Uncharacterized protein</fullName>
    </submittedName>
</protein>
<proteinExistence type="predicted"/>
<dbReference type="EMBL" id="MN738770">
    <property type="protein sequence ID" value="QHS83924.1"/>
    <property type="molecule type" value="Genomic_DNA"/>
</dbReference>
<sequence length="77" mass="9134">MINDEMLPDYQEVFESYLPNILPIELVNIIKDYTFDYDDVLSYHGLVRCHDCGNIWDGNAQCHCWEFYGFNEGFNET</sequence>
<organism evidence="1">
    <name type="scientific">viral metagenome</name>
    <dbReference type="NCBI Taxonomy" id="1070528"/>
    <lineage>
        <taxon>unclassified sequences</taxon>
        <taxon>metagenomes</taxon>
        <taxon>organismal metagenomes</taxon>
    </lineage>
</organism>
<accession>A0A6C0AVS4</accession>
<reference evidence="1" key="1">
    <citation type="journal article" date="2020" name="Nature">
        <title>Giant virus diversity and host interactions through global metagenomics.</title>
        <authorList>
            <person name="Schulz F."/>
            <person name="Roux S."/>
            <person name="Paez-Espino D."/>
            <person name="Jungbluth S."/>
            <person name="Walsh D.A."/>
            <person name="Denef V.J."/>
            <person name="McMahon K.D."/>
            <person name="Konstantinidis K.T."/>
            <person name="Eloe-Fadrosh E.A."/>
            <person name="Kyrpides N.C."/>
            <person name="Woyke T."/>
        </authorList>
    </citation>
    <scope>NUCLEOTIDE SEQUENCE</scope>
    <source>
        <strain evidence="1">GVMAG-S-ERX555965-48</strain>
    </source>
</reference>
<evidence type="ECO:0000313" key="1">
    <source>
        <dbReference type="EMBL" id="QHS83924.1"/>
    </source>
</evidence>
<dbReference type="AlphaFoldDB" id="A0A6C0AVS4"/>